<protein>
    <submittedName>
        <fullName evidence="1">Uncharacterized protein</fullName>
    </submittedName>
</protein>
<gene>
    <name evidence="1" type="ORF">KDA_67330</name>
</gene>
<sequence length="252" mass="29743">MHDVFEGLAGTRLRNIREKRIACRYHQLGVCCVLASIYGEKMSDFLYFRIIVTKPNVKQNYWWPLIFEGAHQASFCFQSPLEQKKQGFYYVSQDEACTFQELWKLLYESDEKPLVSFWQKKEKGDDFVCDISLIQENINQWKIDITIEDTQFGKANKENTEQRVISFLYLGLAISELCSYSSIDLCWDEESEIYPLMQIKEEGQEYSLDAQLFHNKLLTWKEFARLNKHIIFVSTPFPIRVGGREGFRYISL</sequence>
<proteinExistence type="predicted"/>
<evidence type="ECO:0000313" key="1">
    <source>
        <dbReference type="EMBL" id="GCE31249.1"/>
    </source>
</evidence>
<accession>A0A402BIT2</accession>
<keyword evidence="2" id="KW-1185">Reference proteome</keyword>
<dbReference type="OrthoDB" id="168094at2"/>
<organism evidence="1 2">
    <name type="scientific">Dictyobacter alpinus</name>
    <dbReference type="NCBI Taxonomy" id="2014873"/>
    <lineage>
        <taxon>Bacteria</taxon>
        <taxon>Bacillati</taxon>
        <taxon>Chloroflexota</taxon>
        <taxon>Ktedonobacteria</taxon>
        <taxon>Ktedonobacterales</taxon>
        <taxon>Dictyobacteraceae</taxon>
        <taxon>Dictyobacter</taxon>
    </lineage>
</organism>
<reference evidence="2" key="1">
    <citation type="submission" date="2018-12" db="EMBL/GenBank/DDBJ databases">
        <title>Tengunoibacter tsumagoiensis gen. nov., sp. nov., Dictyobacter kobayashii sp. nov., D. alpinus sp. nov., and D. joshuensis sp. nov. and description of Dictyobacteraceae fam. nov. within the order Ktedonobacterales isolated from Tengu-no-mugimeshi.</title>
        <authorList>
            <person name="Wang C.M."/>
            <person name="Zheng Y."/>
            <person name="Sakai Y."/>
            <person name="Toyoda A."/>
            <person name="Minakuchi Y."/>
            <person name="Abe K."/>
            <person name="Yokota A."/>
            <person name="Yabe S."/>
        </authorList>
    </citation>
    <scope>NUCLEOTIDE SEQUENCE [LARGE SCALE GENOMIC DNA]</scope>
    <source>
        <strain evidence="2">Uno16</strain>
    </source>
</reference>
<name>A0A402BIT2_9CHLR</name>
<dbReference type="Proteomes" id="UP000287171">
    <property type="component" value="Unassembled WGS sequence"/>
</dbReference>
<comment type="caution">
    <text evidence="1">The sequence shown here is derived from an EMBL/GenBank/DDBJ whole genome shotgun (WGS) entry which is preliminary data.</text>
</comment>
<dbReference type="EMBL" id="BIFT01000002">
    <property type="protein sequence ID" value="GCE31249.1"/>
    <property type="molecule type" value="Genomic_DNA"/>
</dbReference>
<dbReference type="RefSeq" id="WP_126631236.1">
    <property type="nucleotide sequence ID" value="NZ_BIFT01000002.1"/>
</dbReference>
<dbReference type="AlphaFoldDB" id="A0A402BIT2"/>
<evidence type="ECO:0000313" key="2">
    <source>
        <dbReference type="Proteomes" id="UP000287171"/>
    </source>
</evidence>